<feature type="transmembrane region" description="Helical" evidence="1">
    <location>
        <begin position="67"/>
        <end position="91"/>
    </location>
</feature>
<feature type="transmembrane region" description="Helical" evidence="1">
    <location>
        <begin position="38"/>
        <end position="55"/>
    </location>
</feature>
<proteinExistence type="predicted"/>
<keyword evidence="1" id="KW-1133">Transmembrane helix</keyword>
<keyword evidence="3" id="KW-1185">Reference proteome</keyword>
<evidence type="ECO:0008006" key="4">
    <source>
        <dbReference type="Google" id="ProtNLM"/>
    </source>
</evidence>
<organism evidence="2 3">
    <name type="scientific">Zhenhengia yiwuensis</name>
    <dbReference type="NCBI Taxonomy" id="2763666"/>
    <lineage>
        <taxon>Bacteria</taxon>
        <taxon>Bacillati</taxon>
        <taxon>Bacillota</taxon>
        <taxon>Clostridia</taxon>
        <taxon>Lachnospirales</taxon>
        <taxon>Lachnospiraceae</taxon>
        <taxon>Zhenhengia</taxon>
    </lineage>
</organism>
<evidence type="ECO:0000313" key="2">
    <source>
        <dbReference type="EMBL" id="MBC8577993.1"/>
    </source>
</evidence>
<feature type="transmembrane region" description="Helical" evidence="1">
    <location>
        <begin position="186"/>
        <end position="204"/>
    </location>
</feature>
<evidence type="ECO:0000256" key="1">
    <source>
        <dbReference type="SAM" id="Phobius"/>
    </source>
</evidence>
<keyword evidence="1" id="KW-0472">Membrane</keyword>
<keyword evidence="1" id="KW-0812">Transmembrane</keyword>
<sequence length="220" mass="24671">MMSLIFSIVFIIMTMIAAPSMADPNEPFVRVKSDYVLMLLQCIVGVFAMLLPGLLKKKINLEIPSNMMILYTVFLYCAIYLGEVRSFYYTVPHWDTILHTFSGAMLGALGFSFVSFLNKAERVPMHLSPMFVVVFAFCFAITLGVAWEVYEFMADGLLGTNMQKFGLEDGTGFVGRAALIDTMKDLIVDAVGAFVMSVIGYISLKYKKGWVENLLLEIRK</sequence>
<feature type="transmembrane region" description="Helical" evidence="1">
    <location>
        <begin position="97"/>
        <end position="118"/>
    </location>
</feature>
<reference evidence="2" key="1">
    <citation type="submission" date="2020-08" db="EMBL/GenBank/DDBJ databases">
        <title>Genome public.</title>
        <authorList>
            <person name="Liu C."/>
            <person name="Sun Q."/>
        </authorList>
    </citation>
    <scope>NUCLEOTIDE SEQUENCE</scope>
    <source>
        <strain evidence="2">NSJ-12</strain>
    </source>
</reference>
<feature type="transmembrane region" description="Helical" evidence="1">
    <location>
        <begin position="130"/>
        <end position="150"/>
    </location>
</feature>
<dbReference type="AlphaFoldDB" id="A0A926ECU8"/>
<protein>
    <recommendedName>
        <fullName evidence="4">Membrane protein YjdF</fullName>
    </recommendedName>
</protein>
<accession>A0A926ECU8</accession>
<dbReference type="Proteomes" id="UP000655830">
    <property type="component" value="Unassembled WGS sequence"/>
</dbReference>
<gene>
    <name evidence="2" type="ORF">H8718_00365</name>
</gene>
<evidence type="ECO:0000313" key="3">
    <source>
        <dbReference type="Proteomes" id="UP000655830"/>
    </source>
</evidence>
<name>A0A926ECU8_9FIRM</name>
<comment type="caution">
    <text evidence="2">The sequence shown here is derived from an EMBL/GenBank/DDBJ whole genome shotgun (WGS) entry which is preliminary data.</text>
</comment>
<dbReference type="Pfam" id="PF09997">
    <property type="entry name" value="DUF2238"/>
    <property type="match status" value="1"/>
</dbReference>
<dbReference type="InterPro" id="IPR014509">
    <property type="entry name" value="YjdF-like"/>
</dbReference>
<dbReference type="EMBL" id="JACRSY010000001">
    <property type="protein sequence ID" value="MBC8577993.1"/>
    <property type="molecule type" value="Genomic_DNA"/>
</dbReference>